<keyword evidence="7" id="KW-1185">Reference proteome</keyword>
<gene>
    <name evidence="6" type="ORF">KXJ69_09105</name>
</gene>
<protein>
    <submittedName>
        <fullName evidence="6">DUF4870 domain-containing protein</fullName>
    </submittedName>
</protein>
<accession>A0A9X1FR15</accession>
<keyword evidence="4 5" id="KW-0472">Membrane</keyword>
<feature type="transmembrane region" description="Helical" evidence="5">
    <location>
        <begin position="59"/>
        <end position="80"/>
    </location>
</feature>
<evidence type="ECO:0000313" key="6">
    <source>
        <dbReference type="EMBL" id="MBW2938262.1"/>
    </source>
</evidence>
<reference evidence="6" key="1">
    <citation type="submission" date="2021-07" db="EMBL/GenBank/DDBJ databases">
        <title>Aureisphaera sp. CAU 1614 isolated from sea sediment.</title>
        <authorList>
            <person name="Kim W."/>
        </authorList>
    </citation>
    <scope>NUCLEOTIDE SEQUENCE</scope>
    <source>
        <strain evidence="6">CAU 1614</strain>
    </source>
</reference>
<evidence type="ECO:0000256" key="3">
    <source>
        <dbReference type="ARBA" id="ARBA00022989"/>
    </source>
</evidence>
<organism evidence="6 7">
    <name type="scientific">Halomarinibacterium sedimenti</name>
    <dbReference type="NCBI Taxonomy" id="2857106"/>
    <lineage>
        <taxon>Bacteria</taxon>
        <taxon>Pseudomonadati</taxon>
        <taxon>Bacteroidota</taxon>
        <taxon>Flavobacteriia</taxon>
        <taxon>Flavobacteriales</taxon>
        <taxon>Flavobacteriaceae</taxon>
        <taxon>Halomarinibacterium</taxon>
    </lineage>
</organism>
<dbReference type="Proteomes" id="UP001138686">
    <property type="component" value="Unassembled WGS sequence"/>
</dbReference>
<feature type="transmembrane region" description="Helical" evidence="5">
    <location>
        <begin position="12"/>
        <end position="38"/>
    </location>
</feature>
<name>A0A9X1FR15_9FLAO</name>
<evidence type="ECO:0000256" key="4">
    <source>
        <dbReference type="ARBA" id="ARBA00023136"/>
    </source>
</evidence>
<evidence type="ECO:0000256" key="5">
    <source>
        <dbReference type="SAM" id="Phobius"/>
    </source>
</evidence>
<dbReference type="RefSeq" id="WP_219052777.1">
    <property type="nucleotide sequence ID" value="NZ_JAHWDP010000003.1"/>
</dbReference>
<evidence type="ECO:0000256" key="1">
    <source>
        <dbReference type="ARBA" id="ARBA00004141"/>
    </source>
</evidence>
<evidence type="ECO:0000256" key="2">
    <source>
        <dbReference type="ARBA" id="ARBA00022692"/>
    </source>
</evidence>
<feature type="transmembrane region" description="Helical" evidence="5">
    <location>
        <begin position="108"/>
        <end position="131"/>
    </location>
</feature>
<comment type="caution">
    <text evidence="6">The sequence shown here is derived from an EMBL/GenBank/DDBJ whole genome shotgun (WGS) entry which is preliminary data.</text>
</comment>
<dbReference type="Pfam" id="PF09685">
    <property type="entry name" value="MamF_MmsF"/>
    <property type="match status" value="1"/>
</dbReference>
<dbReference type="AlphaFoldDB" id="A0A9X1FR15"/>
<dbReference type="EMBL" id="JAHWDP010000003">
    <property type="protein sequence ID" value="MBW2938262.1"/>
    <property type="molecule type" value="Genomic_DNA"/>
</dbReference>
<dbReference type="InterPro" id="IPR019109">
    <property type="entry name" value="MamF_MmsF"/>
</dbReference>
<keyword evidence="3 5" id="KW-1133">Transmembrane helix</keyword>
<comment type="subcellular location">
    <subcellularLocation>
        <location evidence="1">Membrane</location>
        <topology evidence="1">Multi-pass membrane protein</topology>
    </subcellularLocation>
</comment>
<sequence length="179" mass="20242">METNPTENHKNIAAAIHLSTFAKFFFPFGNFILPLILWSTNKEKEFVNEHGRQAINFQLSILLYSIVIGLICLPFFVAFASDFVSLVDVIDHHAHEVTFSEIKNLSGYLILFFVAVIFLLGLFVFELYAVITATVHANRGLLYQYPLSISFIKKADSISETTSEMENETNLENKTGDVL</sequence>
<evidence type="ECO:0000313" key="7">
    <source>
        <dbReference type="Proteomes" id="UP001138686"/>
    </source>
</evidence>
<keyword evidence="2 5" id="KW-0812">Transmembrane</keyword>
<proteinExistence type="predicted"/>